<evidence type="ECO:0000256" key="3">
    <source>
        <dbReference type="ARBA" id="ARBA00023186"/>
    </source>
</evidence>
<name>A0A9W6JTV7_9HYPH</name>
<evidence type="ECO:0000313" key="4">
    <source>
        <dbReference type="EMBL" id="GLK82506.1"/>
    </source>
</evidence>
<dbReference type="PANTHER" id="PTHR21013">
    <property type="entry name" value="ATP SYNTHASE MITOCHONDRIAL F1 COMPLEX ASSEMBLY FACTOR 2/ATP12 PROTEIN, MITOCHONDRIAL PRECURSOR"/>
    <property type="match status" value="1"/>
</dbReference>
<dbReference type="SUPFAM" id="SSF160909">
    <property type="entry name" value="ATP12-like"/>
    <property type="match status" value="1"/>
</dbReference>
<dbReference type="AlphaFoldDB" id="A0A9W6JTV7"/>
<dbReference type="InterPro" id="IPR023335">
    <property type="entry name" value="ATP12_ortho_dom_sf"/>
</dbReference>
<dbReference type="PANTHER" id="PTHR21013:SF10">
    <property type="entry name" value="ATP SYNTHASE MITOCHONDRIAL F1 COMPLEX ASSEMBLY FACTOR 2"/>
    <property type="match status" value="1"/>
</dbReference>
<dbReference type="EMBL" id="BSFM01000003">
    <property type="protein sequence ID" value="GLK82506.1"/>
    <property type="molecule type" value="Genomic_DNA"/>
</dbReference>
<dbReference type="Pfam" id="PF07542">
    <property type="entry name" value="ATP12"/>
    <property type="match status" value="1"/>
</dbReference>
<reference evidence="4" key="2">
    <citation type="submission" date="2023-01" db="EMBL/GenBank/DDBJ databases">
        <authorList>
            <person name="Sun Q."/>
            <person name="Evtushenko L."/>
        </authorList>
    </citation>
    <scope>NUCLEOTIDE SEQUENCE</scope>
    <source>
        <strain evidence="4">VKM B-2789</strain>
    </source>
</reference>
<organism evidence="4 5">
    <name type="scientific">Ancylobacter defluvii</name>
    <dbReference type="NCBI Taxonomy" id="1282440"/>
    <lineage>
        <taxon>Bacteria</taxon>
        <taxon>Pseudomonadati</taxon>
        <taxon>Pseudomonadota</taxon>
        <taxon>Alphaproteobacteria</taxon>
        <taxon>Hyphomicrobiales</taxon>
        <taxon>Xanthobacteraceae</taxon>
        <taxon>Ancylobacter</taxon>
    </lineage>
</organism>
<sequence>MSLGSAAAPIKRFYKEVSAVPGPDGFQVQLDGRPVRTPGRRPLSVPGAALAQEIAAEWAGQGETIDPVSMPVTRLVNSAHDGVAAAMEAVGAEIVRYAGSDLVCYRTDGPVKLVALQAELWDPVLDWAKARFDARFLLAEGVMHVAQPPASLDAVAAQLPGDPLRLAALSLMTTLSGSALIALAVLHGRLTAEEGWRAAHIDEEVQEEFWGVDREAELRRQARWRDFRAAARLVELLGAP</sequence>
<protein>
    <submittedName>
        <fullName evidence="4">ATPase</fullName>
    </submittedName>
</protein>
<accession>A0A9W6JTV7</accession>
<evidence type="ECO:0000313" key="5">
    <source>
        <dbReference type="Proteomes" id="UP001143330"/>
    </source>
</evidence>
<dbReference type="InterPro" id="IPR042272">
    <property type="entry name" value="ATP12_ATP_synth-F1-assembly_N"/>
</dbReference>
<comment type="caution">
    <text evidence="4">The sequence shown here is derived from an EMBL/GenBank/DDBJ whole genome shotgun (WGS) entry which is preliminary data.</text>
</comment>
<keyword evidence="3" id="KW-0143">Chaperone</keyword>
<proteinExistence type="inferred from homology"/>
<keyword evidence="2" id="KW-0809">Transit peptide</keyword>
<reference evidence="4" key="1">
    <citation type="journal article" date="2014" name="Int. J. Syst. Evol. Microbiol.">
        <title>Complete genome sequence of Corynebacterium casei LMG S-19264T (=DSM 44701T), isolated from a smear-ripened cheese.</title>
        <authorList>
            <consortium name="US DOE Joint Genome Institute (JGI-PGF)"/>
            <person name="Walter F."/>
            <person name="Albersmeier A."/>
            <person name="Kalinowski J."/>
            <person name="Ruckert C."/>
        </authorList>
    </citation>
    <scope>NUCLEOTIDE SEQUENCE</scope>
    <source>
        <strain evidence="4">VKM B-2789</strain>
    </source>
</reference>
<comment type="similarity">
    <text evidence="1">Belongs to the ATP12 family.</text>
</comment>
<dbReference type="Proteomes" id="UP001143330">
    <property type="component" value="Unassembled WGS sequence"/>
</dbReference>
<evidence type="ECO:0000256" key="1">
    <source>
        <dbReference type="ARBA" id="ARBA00008231"/>
    </source>
</evidence>
<keyword evidence="5" id="KW-1185">Reference proteome</keyword>
<dbReference type="Gene3D" id="3.30.2180.10">
    <property type="entry name" value="ATP12-like"/>
    <property type="match status" value="1"/>
</dbReference>
<dbReference type="RefSeq" id="WP_213363149.1">
    <property type="nucleotide sequence ID" value="NZ_BSFM01000003.1"/>
</dbReference>
<dbReference type="GO" id="GO:0043461">
    <property type="term" value="P:proton-transporting ATP synthase complex assembly"/>
    <property type="evidence" value="ECO:0007669"/>
    <property type="project" value="InterPro"/>
</dbReference>
<dbReference type="InterPro" id="IPR011419">
    <property type="entry name" value="ATP12_ATP_synth-F1-assembly"/>
</dbReference>
<dbReference type="Gene3D" id="1.10.3580.10">
    <property type="entry name" value="ATP12 ATPase"/>
    <property type="match status" value="1"/>
</dbReference>
<evidence type="ECO:0000256" key="2">
    <source>
        <dbReference type="ARBA" id="ARBA00022946"/>
    </source>
</evidence>
<gene>
    <name evidence="4" type="ORF">GCM10017653_05750</name>
</gene>